<sequence>MMTKFKTLSAVLATTAVVALGSSAWAQDQEGPNAADGAGDGEAGAVAQMAMAQDLYAYGSANKDALAIATAAKIAMSIEAEDVEREKETSDIEGFEGAEEGEGVDAPVTPEMMLAEAEELAGEDEALKSMIADIKAEGSRGRIGGASRTLSRLPAGKTDVFKVPFYGGRLAELAIVGDGDANLDLVVTDEGGNVICLDRSYSDKLYCSWTPRWDGYFFVGVRNQGRIRNSYYILTN</sequence>
<evidence type="ECO:0000313" key="3">
    <source>
        <dbReference type="Proteomes" id="UP000184932"/>
    </source>
</evidence>
<dbReference type="STRING" id="1217970.SAMN05444002_3803"/>
<organism evidence="2 3">
    <name type="scientific">Vannielia litorea</name>
    <dbReference type="NCBI Taxonomy" id="1217970"/>
    <lineage>
        <taxon>Bacteria</taxon>
        <taxon>Pseudomonadati</taxon>
        <taxon>Pseudomonadota</taxon>
        <taxon>Alphaproteobacteria</taxon>
        <taxon>Rhodobacterales</taxon>
        <taxon>Paracoccaceae</taxon>
        <taxon>Vannielia</taxon>
    </lineage>
</organism>
<dbReference type="Proteomes" id="UP000184932">
    <property type="component" value="Unassembled WGS sequence"/>
</dbReference>
<keyword evidence="1" id="KW-0732">Signal</keyword>
<evidence type="ECO:0000313" key="2">
    <source>
        <dbReference type="EMBL" id="SIO30698.1"/>
    </source>
</evidence>
<reference evidence="3" key="1">
    <citation type="submission" date="2016-11" db="EMBL/GenBank/DDBJ databases">
        <authorList>
            <person name="Varghese N."/>
            <person name="Submissions S."/>
        </authorList>
    </citation>
    <scope>NUCLEOTIDE SEQUENCE [LARGE SCALE GENOMIC DNA]</scope>
    <source>
        <strain evidence="3">DSM 29440</strain>
    </source>
</reference>
<evidence type="ECO:0000256" key="1">
    <source>
        <dbReference type="SAM" id="SignalP"/>
    </source>
</evidence>
<dbReference type="AlphaFoldDB" id="A0A1N6IFA9"/>
<keyword evidence="3" id="KW-1185">Reference proteome</keyword>
<proteinExistence type="predicted"/>
<feature type="signal peptide" evidence="1">
    <location>
        <begin position="1"/>
        <end position="26"/>
    </location>
</feature>
<dbReference type="EMBL" id="FSRL01000002">
    <property type="protein sequence ID" value="SIO30698.1"/>
    <property type="molecule type" value="Genomic_DNA"/>
</dbReference>
<dbReference type="OrthoDB" id="1092590at2"/>
<dbReference type="RefSeq" id="WP_074257958.1">
    <property type="nucleotide sequence ID" value="NZ_FSRL01000002.1"/>
</dbReference>
<feature type="chain" id="PRO_5013020604" evidence="1">
    <location>
        <begin position="27"/>
        <end position="236"/>
    </location>
</feature>
<accession>A0A1N6IFA9</accession>
<gene>
    <name evidence="2" type="ORF">SAMN05444002_3803</name>
</gene>
<protein>
    <submittedName>
        <fullName evidence="2">Uncharacterized protein</fullName>
    </submittedName>
</protein>
<name>A0A1N6IFA9_9RHOB</name>